<reference evidence="8 9" key="1">
    <citation type="submission" date="2019-07" db="EMBL/GenBank/DDBJ databases">
        <title>Whole genome shotgun sequence of Terrabacter aerolatus NBRC 106305.</title>
        <authorList>
            <person name="Hosoyama A."/>
            <person name="Uohara A."/>
            <person name="Ohji S."/>
            <person name="Ichikawa N."/>
        </authorList>
    </citation>
    <scope>NUCLEOTIDE SEQUENCE [LARGE SCALE GENOMIC DNA]</scope>
    <source>
        <strain evidence="8 9">NBRC 106305</strain>
    </source>
</reference>
<dbReference type="RefSeq" id="WP_147062184.1">
    <property type="nucleotide sequence ID" value="NZ_BAAARO010000025.1"/>
</dbReference>
<dbReference type="PANTHER" id="PTHR12318:SF0">
    <property type="entry name" value="ACYL-COENZYME A DIPHOSPHATASE NUDT19"/>
    <property type="match status" value="1"/>
</dbReference>
<dbReference type="PANTHER" id="PTHR12318">
    <property type="entry name" value="TESTOSTERONE-REGULATED PROTEIN RP2"/>
    <property type="match status" value="1"/>
</dbReference>
<evidence type="ECO:0000313" key="9">
    <source>
        <dbReference type="Proteomes" id="UP000321534"/>
    </source>
</evidence>
<keyword evidence="5" id="KW-0460">Magnesium</keyword>
<dbReference type="InterPro" id="IPR039121">
    <property type="entry name" value="NUDT19"/>
</dbReference>
<organism evidence="8 9">
    <name type="scientific">Terrabacter aerolatus</name>
    <dbReference type="NCBI Taxonomy" id="422442"/>
    <lineage>
        <taxon>Bacteria</taxon>
        <taxon>Bacillati</taxon>
        <taxon>Actinomycetota</taxon>
        <taxon>Actinomycetes</taxon>
        <taxon>Micrococcales</taxon>
        <taxon>Intrasporangiaceae</taxon>
        <taxon>Terrabacter</taxon>
    </lineage>
</organism>
<dbReference type="GO" id="GO:0016818">
    <property type="term" value="F:hydrolase activity, acting on acid anhydrides, in phosphorus-containing anhydrides"/>
    <property type="evidence" value="ECO:0007669"/>
    <property type="project" value="InterPro"/>
</dbReference>
<dbReference type="Gene3D" id="3.90.79.10">
    <property type="entry name" value="Nucleoside Triphosphate Pyrophosphohydrolase"/>
    <property type="match status" value="1"/>
</dbReference>
<dbReference type="Proteomes" id="UP000321534">
    <property type="component" value="Unassembled WGS sequence"/>
</dbReference>
<accession>A0A512CVF7</accession>
<protein>
    <recommendedName>
        <fullName evidence="7">Nudix hydrolase domain-containing protein</fullName>
    </recommendedName>
</protein>
<keyword evidence="3" id="KW-0479">Metal-binding</keyword>
<proteinExistence type="predicted"/>
<comment type="cofactor">
    <cofactor evidence="2">
        <name>Mg(2+)</name>
        <dbReference type="ChEBI" id="CHEBI:18420"/>
    </cofactor>
</comment>
<evidence type="ECO:0000256" key="6">
    <source>
        <dbReference type="ARBA" id="ARBA00023211"/>
    </source>
</evidence>
<gene>
    <name evidence="8" type="ORF">TAE01_00110</name>
</gene>
<dbReference type="CDD" id="cd18870">
    <property type="entry name" value="NUDIX_AcylCoAdiphos_Nudt19"/>
    <property type="match status" value="1"/>
</dbReference>
<keyword evidence="6" id="KW-0464">Manganese</keyword>
<dbReference type="AlphaFoldDB" id="A0A512CVF7"/>
<evidence type="ECO:0000256" key="4">
    <source>
        <dbReference type="ARBA" id="ARBA00022801"/>
    </source>
</evidence>
<name>A0A512CVF7_9MICO</name>
<dbReference type="SUPFAM" id="SSF55811">
    <property type="entry name" value="Nudix"/>
    <property type="match status" value="1"/>
</dbReference>
<evidence type="ECO:0000259" key="7">
    <source>
        <dbReference type="PROSITE" id="PS51462"/>
    </source>
</evidence>
<evidence type="ECO:0000256" key="5">
    <source>
        <dbReference type="ARBA" id="ARBA00022842"/>
    </source>
</evidence>
<comment type="cofactor">
    <cofactor evidence="1">
        <name>Mn(2+)</name>
        <dbReference type="ChEBI" id="CHEBI:29035"/>
    </cofactor>
</comment>
<evidence type="ECO:0000256" key="3">
    <source>
        <dbReference type="ARBA" id="ARBA00022723"/>
    </source>
</evidence>
<dbReference type="OrthoDB" id="7183442at2"/>
<evidence type="ECO:0000313" key="8">
    <source>
        <dbReference type="EMBL" id="GEO28201.1"/>
    </source>
</evidence>
<sequence>MSGTNRRFPLTTTPGISDAASRWLAGERWDEATPRRASTVMLVRDGATGPEVFMLRRVSGMEFAPSMMVFPGGGVDERDGELGLPWAGPSPAEWAERLGCSPAEAQMYVAAAIREVFEECGVLLASPSASGPLAMVDGPEWRETRLALVDRRLSLADVLHERGLVLRSDLVVAKAHWLTPVFEPRRYDTWFFAALMPPFQVADGETTEADHAEWFVPSELLEAYAVGSALMLPPTVMCVEEIRDAPSAAAVVVHSDALPLIMPEVVDGPGGGAMEIVER</sequence>
<dbReference type="PROSITE" id="PS51462">
    <property type="entry name" value="NUDIX"/>
    <property type="match status" value="1"/>
</dbReference>
<keyword evidence="4" id="KW-0378">Hydrolase</keyword>
<feature type="domain" description="Nudix hydrolase" evidence="7">
    <location>
        <begin position="33"/>
        <end position="237"/>
    </location>
</feature>
<evidence type="ECO:0000256" key="2">
    <source>
        <dbReference type="ARBA" id="ARBA00001946"/>
    </source>
</evidence>
<dbReference type="GO" id="GO:0046872">
    <property type="term" value="F:metal ion binding"/>
    <property type="evidence" value="ECO:0007669"/>
    <property type="project" value="UniProtKB-KW"/>
</dbReference>
<evidence type="ECO:0000256" key="1">
    <source>
        <dbReference type="ARBA" id="ARBA00001936"/>
    </source>
</evidence>
<comment type="caution">
    <text evidence="8">The sequence shown here is derived from an EMBL/GenBank/DDBJ whole genome shotgun (WGS) entry which is preliminary data.</text>
</comment>
<dbReference type="InterPro" id="IPR015797">
    <property type="entry name" value="NUDIX_hydrolase-like_dom_sf"/>
</dbReference>
<keyword evidence="9" id="KW-1185">Reference proteome</keyword>
<dbReference type="EMBL" id="BJYX01000001">
    <property type="protein sequence ID" value="GEO28201.1"/>
    <property type="molecule type" value="Genomic_DNA"/>
</dbReference>
<dbReference type="InterPro" id="IPR000086">
    <property type="entry name" value="NUDIX_hydrolase_dom"/>
</dbReference>